<sequence>MQEETEDAYRGRAFSLYDLLFNLAFVAAAAVAALIVPENGRSAPTIIVAGIGYCLAGLVYYRAAMRHPEDRVIRGVGAAHNLAADSPITDNPLAAGPSIGGPVVDNPAIDGPSGAGSSTMTNAASASPSTRTPLTS</sequence>
<organism evidence="3 4">
    <name type="scientific">Parafrankia irregularis</name>
    <dbReference type="NCBI Taxonomy" id="795642"/>
    <lineage>
        <taxon>Bacteria</taxon>
        <taxon>Bacillati</taxon>
        <taxon>Actinomycetota</taxon>
        <taxon>Actinomycetes</taxon>
        <taxon>Frankiales</taxon>
        <taxon>Frankiaceae</taxon>
        <taxon>Parafrankia</taxon>
    </lineage>
</organism>
<proteinExistence type="predicted"/>
<dbReference type="EMBL" id="FAOZ01000011">
    <property type="protein sequence ID" value="CUU57299.1"/>
    <property type="molecule type" value="Genomic_DNA"/>
</dbReference>
<dbReference type="InterPro" id="IPR036259">
    <property type="entry name" value="MFS_trans_sf"/>
</dbReference>
<evidence type="ECO:0000256" key="1">
    <source>
        <dbReference type="SAM" id="MobiDB-lite"/>
    </source>
</evidence>
<feature type="compositionally biased region" description="Polar residues" evidence="1">
    <location>
        <begin position="115"/>
        <end position="136"/>
    </location>
</feature>
<evidence type="ECO:0000313" key="4">
    <source>
        <dbReference type="Proteomes" id="UP000198802"/>
    </source>
</evidence>
<keyword evidence="2" id="KW-1133">Transmembrane helix</keyword>
<dbReference type="SUPFAM" id="SSF103473">
    <property type="entry name" value="MFS general substrate transporter"/>
    <property type="match status" value="1"/>
</dbReference>
<accession>A0A0S4QPD2</accession>
<evidence type="ECO:0000313" key="3">
    <source>
        <dbReference type="EMBL" id="CUU57299.1"/>
    </source>
</evidence>
<keyword evidence="4" id="KW-1185">Reference proteome</keyword>
<feature type="transmembrane region" description="Helical" evidence="2">
    <location>
        <begin position="19"/>
        <end position="36"/>
    </location>
</feature>
<keyword evidence="2" id="KW-0812">Transmembrane</keyword>
<feature type="transmembrane region" description="Helical" evidence="2">
    <location>
        <begin position="42"/>
        <end position="61"/>
    </location>
</feature>
<protein>
    <submittedName>
        <fullName evidence="3">Uncharacterized protein</fullName>
    </submittedName>
</protein>
<feature type="region of interest" description="Disordered" evidence="1">
    <location>
        <begin position="93"/>
        <end position="136"/>
    </location>
</feature>
<dbReference type="Proteomes" id="UP000198802">
    <property type="component" value="Unassembled WGS sequence"/>
</dbReference>
<keyword evidence="2" id="KW-0472">Membrane</keyword>
<gene>
    <name evidence="3" type="ORF">Ga0074812_111135</name>
</gene>
<reference evidence="4" key="1">
    <citation type="submission" date="2015-11" db="EMBL/GenBank/DDBJ databases">
        <authorList>
            <person name="Varghese N."/>
        </authorList>
    </citation>
    <scope>NUCLEOTIDE SEQUENCE [LARGE SCALE GENOMIC DNA]</scope>
    <source>
        <strain evidence="4">DSM 45899</strain>
    </source>
</reference>
<dbReference type="AlphaFoldDB" id="A0A0S4QPD2"/>
<name>A0A0S4QPD2_9ACTN</name>
<evidence type="ECO:0000256" key="2">
    <source>
        <dbReference type="SAM" id="Phobius"/>
    </source>
</evidence>